<dbReference type="HOGENOM" id="CLU_2268506_0_0_1"/>
<name>K4AH17_SETIT</name>
<dbReference type="EMBL" id="AGNK02005951">
    <property type="status" value="NOT_ANNOTATED_CDS"/>
    <property type="molecule type" value="Genomic_DNA"/>
</dbReference>
<proteinExistence type="predicted"/>
<evidence type="ECO:0000313" key="2">
    <source>
        <dbReference type="Proteomes" id="UP000004995"/>
    </source>
</evidence>
<reference evidence="2" key="1">
    <citation type="journal article" date="2012" name="Nat. Biotechnol.">
        <title>Reference genome sequence of the model plant Setaria.</title>
        <authorList>
            <person name="Bennetzen J.L."/>
            <person name="Schmutz J."/>
            <person name="Wang H."/>
            <person name="Percifield R."/>
            <person name="Hawkins J."/>
            <person name="Pontaroli A.C."/>
            <person name="Estep M."/>
            <person name="Feng L."/>
            <person name="Vaughn J.N."/>
            <person name="Grimwood J."/>
            <person name="Jenkins J."/>
            <person name="Barry K."/>
            <person name="Lindquist E."/>
            <person name="Hellsten U."/>
            <person name="Deshpande S."/>
            <person name="Wang X."/>
            <person name="Wu X."/>
            <person name="Mitros T."/>
            <person name="Triplett J."/>
            <person name="Yang X."/>
            <person name="Ye C.Y."/>
            <person name="Mauro-Herrera M."/>
            <person name="Wang L."/>
            <person name="Li P."/>
            <person name="Sharma M."/>
            <person name="Sharma R."/>
            <person name="Ronald P.C."/>
            <person name="Panaud O."/>
            <person name="Kellogg E.A."/>
            <person name="Brutnell T.P."/>
            <person name="Doust A.N."/>
            <person name="Tuskan G.A."/>
            <person name="Rokhsar D."/>
            <person name="Devos K.M."/>
        </authorList>
    </citation>
    <scope>NUCLEOTIDE SEQUENCE [LARGE SCALE GENOMIC DNA]</scope>
    <source>
        <strain evidence="2">cv. Yugu1</strain>
    </source>
</reference>
<keyword evidence="2" id="KW-1185">Reference proteome</keyword>
<evidence type="ECO:0000313" key="1">
    <source>
        <dbReference type="EnsemblPlants" id="KQK90631"/>
    </source>
</evidence>
<dbReference type="AlphaFoldDB" id="K4AH17"/>
<sequence>MLLWRAQAGHCLAGAGLRRPRARGTQASARAECKTARPLRLGDRSVTHGCAGITGSQALFAVAGVGPSPRTTHMLDEIPQQNTQLWVPHCHKIYKDKRAFGVH</sequence>
<reference evidence="1" key="2">
    <citation type="submission" date="2018-08" db="UniProtKB">
        <authorList>
            <consortium name="EnsemblPlants"/>
        </authorList>
    </citation>
    <scope>IDENTIFICATION</scope>
    <source>
        <strain evidence="1">Yugu1</strain>
    </source>
</reference>
<dbReference type="Gramene" id="KQK90631">
    <property type="protein sequence ID" value="KQK90631"/>
    <property type="gene ID" value="SETIT_038174mg"/>
</dbReference>
<dbReference type="InParanoid" id="K4AH17"/>
<dbReference type="Proteomes" id="UP000004995">
    <property type="component" value="Unassembled WGS sequence"/>
</dbReference>
<accession>K4AH17</accession>
<protein>
    <submittedName>
        <fullName evidence="1">Uncharacterized protein</fullName>
    </submittedName>
</protein>
<organism evidence="1 2">
    <name type="scientific">Setaria italica</name>
    <name type="common">Foxtail millet</name>
    <name type="synonym">Panicum italicum</name>
    <dbReference type="NCBI Taxonomy" id="4555"/>
    <lineage>
        <taxon>Eukaryota</taxon>
        <taxon>Viridiplantae</taxon>
        <taxon>Streptophyta</taxon>
        <taxon>Embryophyta</taxon>
        <taxon>Tracheophyta</taxon>
        <taxon>Spermatophyta</taxon>
        <taxon>Magnoliopsida</taxon>
        <taxon>Liliopsida</taxon>
        <taxon>Poales</taxon>
        <taxon>Poaceae</taxon>
        <taxon>PACMAD clade</taxon>
        <taxon>Panicoideae</taxon>
        <taxon>Panicodae</taxon>
        <taxon>Paniceae</taxon>
        <taxon>Cenchrinae</taxon>
        <taxon>Setaria</taxon>
    </lineage>
</organism>
<dbReference type="EnsemblPlants" id="KQK90631">
    <property type="protein sequence ID" value="KQK90631"/>
    <property type="gene ID" value="SETIT_038174mg"/>
</dbReference>